<name>A0A328E5P1_9ASTE</name>
<evidence type="ECO:0000313" key="3">
    <source>
        <dbReference type="EMBL" id="RAL53335.1"/>
    </source>
</evidence>
<proteinExistence type="predicted"/>
<gene>
    <name evidence="3" type="ORF">DM860_007007</name>
</gene>
<dbReference type="Pfam" id="PF02517">
    <property type="entry name" value="Rce1-like"/>
    <property type="match status" value="1"/>
</dbReference>
<protein>
    <recommendedName>
        <fullName evidence="2">CAAX prenyl protease 2/Lysostaphin resistance protein A-like domain-containing protein</fullName>
    </recommendedName>
</protein>
<keyword evidence="1" id="KW-0472">Membrane</keyword>
<evidence type="ECO:0000259" key="2">
    <source>
        <dbReference type="Pfam" id="PF02517"/>
    </source>
</evidence>
<sequence>MNLLTAHSCWRSIPSAFPRIADSPPRPSSSGYSLGFIPNLLCSRNSGFDVRALPKKLRRKGLKRNEDYTKDGNSSISYGGAEVEEFQKAPSRRSVLRACTVTSGYIGILGLLIRQASHFASIGGLPIADCAAEISWGLQLWHLELIFGMVILVSSCRYLLLKTWPDFAESSEAANRQVLTSLEPYDYIVVSFLPGISEEYLFRCALLPLFGVNLPSALAVAVVFGILHLGSGRNYSFSTWYFINLKSLIRQFRFQSSNYVSISLTHASLVLGFGKQPQIPHRMANEK</sequence>
<dbReference type="GO" id="GO:0080120">
    <property type="term" value="P:CAAX-box protein maturation"/>
    <property type="evidence" value="ECO:0007669"/>
    <property type="project" value="UniProtKB-ARBA"/>
</dbReference>
<evidence type="ECO:0000256" key="1">
    <source>
        <dbReference type="SAM" id="Phobius"/>
    </source>
</evidence>
<dbReference type="PANTHER" id="PTHR43592:SF7">
    <property type="entry name" value="CAAX AMINO TERMINAL PROTEASE FAMILY PROTEIN"/>
    <property type="match status" value="1"/>
</dbReference>
<organism evidence="3 4">
    <name type="scientific">Cuscuta australis</name>
    <dbReference type="NCBI Taxonomy" id="267555"/>
    <lineage>
        <taxon>Eukaryota</taxon>
        <taxon>Viridiplantae</taxon>
        <taxon>Streptophyta</taxon>
        <taxon>Embryophyta</taxon>
        <taxon>Tracheophyta</taxon>
        <taxon>Spermatophyta</taxon>
        <taxon>Magnoliopsida</taxon>
        <taxon>eudicotyledons</taxon>
        <taxon>Gunneridae</taxon>
        <taxon>Pentapetalae</taxon>
        <taxon>asterids</taxon>
        <taxon>lamiids</taxon>
        <taxon>Solanales</taxon>
        <taxon>Convolvulaceae</taxon>
        <taxon>Cuscuteae</taxon>
        <taxon>Cuscuta</taxon>
        <taxon>Cuscuta subgen. Grammica</taxon>
        <taxon>Cuscuta sect. Cleistogrammica</taxon>
    </lineage>
</organism>
<dbReference type="AlphaFoldDB" id="A0A328E5P1"/>
<feature type="domain" description="CAAX prenyl protease 2/Lysostaphin resistance protein A-like" evidence="2">
    <location>
        <begin position="185"/>
        <end position="241"/>
    </location>
</feature>
<dbReference type="PANTHER" id="PTHR43592">
    <property type="entry name" value="CAAX AMINO TERMINAL PROTEASE"/>
    <property type="match status" value="1"/>
</dbReference>
<reference evidence="3 4" key="1">
    <citation type="submission" date="2018-06" db="EMBL/GenBank/DDBJ databases">
        <title>The Genome of Cuscuta australis (Dodder) Provides Insight into the Evolution of Plant Parasitism.</title>
        <authorList>
            <person name="Liu H."/>
        </authorList>
    </citation>
    <scope>NUCLEOTIDE SEQUENCE [LARGE SCALE GENOMIC DNA]</scope>
    <source>
        <strain evidence="4">cv. Yunnan</strain>
        <tissue evidence="3">Vines</tissue>
    </source>
</reference>
<dbReference type="Proteomes" id="UP000249390">
    <property type="component" value="Unassembled WGS sequence"/>
</dbReference>
<keyword evidence="1" id="KW-0812">Transmembrane</keyword>
<dbReference type="InterPro" id="IPR003675">
    <property type="entry name" value="Rce1/LyrA-like_dom"/>
</dbReference>
<keyword evidence="4" id="KW-1185">Reference proteome</keyword>
<dbReference type="EMBL" id="NQVE01000027">
    <property type="protein sequence ID" value="RAL53335.1"/>
    <property type="molecule type" value="Genomic_DNA"/>
</dbReference>
<comment type="caution">
    <text evidence="3">The sequence shown here is derived from an EMBL/GenBank/DDBJ whole genome shotgun (WGS) entry which is preliminary data.</text>
</comment>
<feature type="transmembrane region" description="Helical" evidence="1">
    <location>
        <begin position="200"/>
        <end position="227"/>
    </location>
</feature>
<dbReference type="GO" id="GO:0004175">
    <property type="term" value="F:endopeptidase activity"/>
    <property type="evidence" value="ECO:0007669"/>
    <property type="project" value="UniProtKB-ARBA"/>
</dbReference>
<accession>A0A328E5P1</accession>
<evidence type="ECO:0000313" key="4">
    <source>
        <dbReference type="Proteomes" id="UP000249390"/>
    </source>
</evidence>
<keyword evidence="1" id="KW-1133">Transmembrane helix</keyword>